<reference evidence="2" key="1">
    <citation type="submission" date="2018-06" db="EMBL/GenBank/DDBJ databases">
        <authorList>
            <person name="Martinez Ocampo F."/>
            <person name="Quiroz Castaneda R.E."/>
            <person name="Rojas Lopez X."/>
        </authorList>
    </citation>
    <scope>NUCLEOTIDE SEQUENCE [LARGE SCALE GENOMIC DNA]</scope>
    <source>
        <strain evidence="2">INIFAP02</strain>
    </source>
</reference>
<proteinExistence type="predicted"/>
<evidence type="ECO:0000313" key="1">
    <source>
        <dbReference type="EMBL" id="RAO95020.1"/>
    </source>
</evidence>
<dbReference type="EMBL" id="QKVO01000006">
    <property type="protein sequence ID" value="RAO95020.1"/>
    <property type="molecule type" value="Genomic_DNA"/>
</dbReference>
<organism evidence="1 2">
    <name type="scientific">Mycoplasma wenyonii</name>
    <dbReference type="NCBI Taxonomy" id="65123"/>
    <lineage>
        <taxon>Bacteria</taxon>
        <taxon>Bacillati</taxon>
        <taxon>Mycoplasmatota</taxon>
        <taxon>Mollicutes</taxon>
        <taxon>Mycoplasmataceae</taxon>
        <taxon>Mycoplasma</taxon>
    </lineage>
</organism>
<name>A0A328PTG2_9MOLU</name>
<dbReference type="AlphaFoldDB" id="A0A328PTG2"/>
<evidence type="ECO:0000313" key="2">
    <source>
        <dbReference type="Proteomes" id="UP000249762"/>
    </source>
</evidence>
<protein>
    <submittedName>
        <fullName evidence="1">Uncharacterized protein</fullName>
    </submittedName>
</protein>
<sequence>MPNCRDEQENNILPLAQSLTNKYRWRLVFLTLRMCFLPSFDLEETLLALRARLFCNSERLSLEIVGFTS</sequence>
<dbReference type="Proteomes" id="UP000249762">
    <property type="component" value="Unassembled WGS sequence"/>
</dbReference>
<keyword evidence="2" id="KW-1185">Reference proteome</keyword>
<accession>A0A328PTG2</accession>
<comment type="caution">
    <text evidence="1">The sequence shown here is derived from an EMBL/GenBank/DDBJ whole genome shotgun (WGS) entry which is preliminary data.</text>
</comment>
<gene>
    <name evidence="1" type="ORF">DNK47_01920</name>
</gene>